<feature type="compositionally biased region" description="Basic and acidic residues" evidence="6">
    <location>
        <begin position="705"/>
        <end position="714"/>
    </location>
</feature>
<keyword evidence="5 7" id="KW-0472">Membrane</keyword>
<keyword evidence="3 7" id="KW-0812">Transmembrane</keyword>
<evidence type="ECO:0000313" key="8">
    <source>
        <dbReference type="EMBL" id="QDZ18325.1"/>
    </source>
</evidence>
<gene>
    <name evidence="8" type="ORF">A3770_01p08430</name>
</gene>
<feature type="region of interest" description="Disordered" evidence="6">
    <location>
        <begin position="667"/>
        <end position="772"/>
    </location>
</feature>
<dbReference type="EMBL" id="CP031034">
    <property type="protein sequence ID" value="QDZ18325.1"/>
    <property type="molecule type" value="Genomic_DNA"/>
</dbReference>
<feature type="transmembrane region" description="Helical" evidence="7">
    <location>
        <begin position="160"/>
        <end position="180"/>
    </location>
</feature>
<evidence type="ECO:0000256" key="6">
    <source>
        <dbReference type="SAM" id="MobiDB-lite"/>
    </source>
</evidence>
<evidence type="ECO:0000256" key="2">
    <source>
        <dbReference type="ARBA" id="ARBA00010487"/>
    </source>
</evidence>
<dbReference type="InterPro" id="IPR051584">
    <property type="entry name" value="GPCR-associated_LMBR1"/>
</dbReference>
<feature type="transmembrane region" description="Helical" evidence="7">
    <location>
        <begin position="6"/>
        <end position="25"/>
    </location>
</feature>
<accession>A0A5B8MF54</accession>
<keyword evidence="9" id="KW-1185">Reference proteome</keyword>
<reference evidence="8 9" key="1">
    <citation type="submission" date="2018-07" db="EMBL/GenBank/DDBJ databases">
        <title>The complete nuclear genome of the prasinophyte Chloropicon primus (CCMP1205).</title>
        <authorList>
            <person name="Pombert J.-F."/>
            <person name="Otis C."/>
            <person name="Turmel M."/>
            <person name="Lemieux C."/>
        </authorList>
    </citation>
    <scope>NUCLEOTIDE SEQUENCE [LARGE SCALE GENOMIC DNA]</scope>
    <source>
        <strain evidence="8 9">CCMP1205</strain>
    </source>
</reference>
<feature type="transmembrane region" description="Helical" evidence="7">
    <location>
        <begin position="517"/>
        <end position="539"/>
    </location>
</feature>
<evidence type="ECO:0000256" key="3">
    <source>
        <dbReference type="ARBA" id="ARBA00022692"/>
    </source>
</evidence>
<protein>
    <submittedName>
        <fullName evidence="8">LMBR1 domain-containing protein</fullName>
    </submittedName>
</protein>
<evidence type="ECO:0000256" key="5">
    <source>
        <dbReference type="ARBA" id="ARBA00023136"/>
    </source>
</evidence>
<dbReference type="PANTHER" id="PTHR21355">
    <property type="entry name" value="G-PROTEIN COUPLED RECEPTOR-ASSOCIATED PROTEIN LMBRD2"/>
    <property type="match status" value="1"/>
</dbReference>
<evidence type="ECO:0000256" key="7">
    <source>
        <dbReference type="SAM" id="Phobius"/>
    </source>
</evidence>
<feature type="transmembrane region" description="Helical" evidence="7">
    <location>
        <begin position="122"/>
        <end position="139"/>
    </location>
</feature>
<comment type="subcellular location">
    <subcellularLocation>
        <location evidence="1">Membrane</location>
        <topology evidence="1">Multi-pass membrane protein</topology>
    </subcellularLocation>
</comment>
<feature type="transmembrane region" description="Helical" evidence="7">
    <location>
        <begin position="37"/>
        <end position="57"/>
    </location>
</feature>
<evidence type="ECO:0000256" key="4">
    <source>
        <dbReference type="ARBA" id="ARBA00022989"/>
    </source>
</evidence>
<dbReference type="PANTHER" id="PTHR21355:SF0">
    <property type="entry name" value="G-PROTEIN COUPLED RECEPTOR-ASSOCIATED PROTEIN LMBRD2"/>
    <property type="match status" value="1"/>
</dbReference>
<comment type="similarity">
    <text evidence="2">Belongs to the LIMR family.</text>
</comment>
<sequence>MISGPVVMLFVIGVPIIAGVTLLLLRRMPVKSTSVAVKLDVGVAWVAALSILLLVPLDIADTFYAYNNHGSYYPGPGLNHTRGVGGGDGYYRAVLGSVAALAGEAERRDTRSQQVLSICWEIVYWYTFAAMMAILPFHQEFADSGGFTRWERTLWSLRQNLLFILVAGSIGAVGILILLASHRLTVDSLLGFVIATSNAFGLCLVLLLLGYGLVDLPRKIWRLAAAGSDEKESHMHQAIGLQAERTKKTHKEVCRMISIVREVSKYFGARDPLRKYMDIVEATIDLELEAELFSSHELVPSQESFSGAGCGYNFKLENEDLEFEYADVHQLGLLRRDVRKAQEGYKRERSRYVTLVKQGFASVYKIHVGKGSGHDPYDVAREEESFLLSQGEPAGPANAVAGIRNKATVGMRKISSKYNKYLAPTVLRIFSVFLYFLSTCIVLAQLTIYEGLPVWLKKVSPLKLFIGLMEPNLMLIQISCLALVGYILATCWFSMFKLKVFSIYVMVPKHTPSNSMLMNAMLLCRLAAPIAFNFMMIAMPMTQDDAVDVRQTTFYKEFGEKMLDLSSLGNFLGLASLSFTTFAPVVMLPYILFILFKKTSLVEQLSALCKCCKKNRLEKRFEGYQFEEEEVDNDDSSFGQRLLEKELGYFQGGLSLGKALREALAEEAREQGRKQTGPFWKRKSPEPLIRPPRAAAGAGPSQPNLKDKIRDRMKGWGIGSGARKASQPLTRWHKTYGRVGRNGDDPSGSSSTAEENQKKTKTEELDDIFRNL</sequence>
<organism evidence="8 9">
    <name type="scientific">Chloropicon primus</name>
    <dbReference type="NCBI Taxonomy" id="1764295"/>
    <lineage>
        <taxon>Eukaryota</taxon>
        <taxon>Viridiplantae</taxon>
        <taxon>Chlorophyta</taxon>
        <taxon>Chloropicophyceae</taxon>
        <taxon>Chloropicales</taxon>
        <taxon>Chloropicaceae</taxon>
        <taxon>Chloropicon</taxon>
    </lineage>
</organism>
<keyword evidence="4 7" id="KW-1133">Transmembrane helix</keyword>
<feature type="compositionally biased region" description="Basic and acidic residues" evidence="6">
    <location>
        <begin position="755"/>
        <end position="772"/>
    </location>
</feature>
<dbReference type="Pfam" id="PF04791">
    <property type="entry name" value="LMBR1"/>
    <property type="match status" value="1"/>
</dbReference>
<feature type="transmembrane region" description="Helical" evidence="7">
    <location>
        <begin position="474"/>
        <end position="496"/>
    </location>
</feature>
<evidence type="ECO:0000313" key="9">
    <source>
        <dbReference type="Proteomes" id="UP000316726"/>
    </source>
</evidence>
<dbReference type="OrthoDB" id="203099at2759"/>
<dbReference type="InterPro" id="IPR006876">
    <property type="entry name" value="LMBR1-like_membr_prot"/>
</dbReference>
<feature type="compositionally biased region" description="Low complexity" evidence="6">
    <location>
        <begin position="691"/>
        <end position="700"/>
    </location>
</feature>
<dbReference type="AlphaFoldDB" id="A0A5B8MF54"/>
<dbReference type="GO" id="GO:0016020">
    <property type="term" value="C:membrane"/>
    <property type="evidence" value="ECO:0007669"/>
    <property type="project" value="UniProtKB-SubCell"/>
</dbReference>
<name>A0A5B8MF54_9CHLO</name>
<proteinExistence type="inferred from homology"/>
<dbReference type="Proteomes" id="UP000316726">
    <property type="component" value="Chromosome 1"/>
</dbReference>
<feature type="transmembrane region" description="Helical" evidence="7">
    <location>
        <begin position="192"/>
        <end position="214"/>
    </location>
</feature>
<feature type="transmembrane region" description="Helical" evidence="7">
    <location>
        <begin position="421"/>
        <end position="448"/>
    </location>
</feature>
<feature type="transmembrane region" description="Helical" evidence="7">
    <location>
        <begin position="571"/>
        <end position="596"/>
    </location>
</feature>
<evidence type="ECO:0000256" key="1">
    <source>
        <dbReference type="ARBA" id="ARBA00004141"/>
    </source>
</evidence>